<sequence>MNDVTSKNQFFFDFGRDFDAKFENFFFTQENKIIQSEILNLLSSEDKQDILLFGSPKSGKTFLLNSILNEDAAATRSSIYVDCAKIGTNQNIFERISSKTLICIDNIDQSDRSNQVEIFNLINETKDSNTKLIVSTNTHLSKLEVFADLKSRLQQIKFFTLHLISDQDVNRALEFIGTKLNLNFNDDIYTFLATRIRRDFSTMKDTLIALDKFMYAEKKQPSKKTVADFLKQFKN</sequence>
<dbReference type="EMBL" id="QOPD01000003">
    <property type="protein sequence ID" value="RCL38393.1"/>
    <property type="molecule type" value="Genomic_DNA"/>
</dbReference>
<dbReference type="Gene3D" id="1.10.8.60">
    <property type="match status" value="1"/>
</dbReference>
<protein>
    <submittedName>
        <fullName evidence="2">AAA family ATPase</fullName>
    </submittedName>
</protein>
<dbReference type="InterPro" id="IPR027417">
    <property type="entry name" value="P-loop_NTPase"/>
</dbReference>
<dbReference type="PANTHER" id="PTHR30050">
    <property type="entry name" value="CHROMOSOMAL REPLICATION INITIATOR PROTEIN DNAA"/>
    <property type="match status" value="1"/>
</dbReference>
<evidence type="ECO:0000259" key="1">
    <source>
        <dbReference type="SMART" id="SM00382"/>
    </source>
</evidence>
<comment type="caution">
    <text evidence="2">The sequence shown here is derived from an EMBL/GenBank/DDBJ whole genome shotgun (WGS) entry which is preliminary data.</text>
</comment>
<dbReference type="SUPFAM" id="SSF52540">
    <property type="entry name" value="P-loop containing nucleoside triphosphate hydrolases"/>
    <property type="match status" value="1"/>
</dbReference>
<dbReference type="PANTHER" id="PTHR30050:SF4">
    <property type="entry name" value="ATP-BINDING PROTEIN RV3427C IN INSERTION SEQUENCE-RELATED"/>
    <property type="match status" value="1"/>
</dbReference>
<evidence type="ECO:0000313" key="2">
    <source>
        <dbReference type="EMBL" id="RCL38393.1"/>
    </source>
</evidence>
<dbReference type="SMART" id="SM00382">
    <property type="entry name" value="AAA"/>
    <property type="match status" value="1"/>
</dbReference>
<dbReference type="Proteomes" id="UP000252147">
    <property type="component" value="Unassembled WGS sequence"/>
</dbReference>
<dbReference type="GO" id="GO:0006355">
    <property type="term" value="P:regulation of DNA-templated transcription"/>
    <property type="evidence" value="ECO:0007669"/>
    <property type="project" value="InterPro"/>
</dbReference>
<dbReference type="InterPro" id="IPR002078">
    <property type="entry name" value="Sigma_54_int"/>
</dbReference>
<proteinExistence type="predicted"/>
<accession>A0A368BM63</accession>
<dbReference type="Pfam" id="PF14532">
    <property type="entry name" value="Sigma54_activ_2"/>
    <property type="match status" value="1"/>
</dbReference>
<organism evidence="2 3">
    <name type="scientific">SAR86 cluster bacterium</name>
    <dbReference type="NCBI Taxonomy" id="2030880"/>
    <lineage>
        <taxon>Bacteria</taxon>
        <taxon>Pseudomonadati</taxon>
        <taxon>Pseudomonadota</taxon>
        <taxon>Gammaproteobacteria</taxon>
        <taxon>SAR86 cluster</taxon>
    </lineage>
</organism>
<dbReference type="GO" id="GO:0005524">
    <property type="term" value="F:ATP binding"/>
    <property type="evidence" value="ECO:0007669"/>
    <property type="project" value="InterPro"/>
</dbReference>
<dbReference type="GO" id="GO:0006260">
    <property type="term" value="P:DNA replication"/>
    <property type="evidence" value="ECO:0007669"/>
    <property type="project" value="TreeGrafter"/>
</dbReference>
<dbReference type="AlphaFoldDB" id="A0A368BM63"/>
<evidence type="ECO:0000313" key="3">
    <source>
        <dbReference type="Proteomes" id="UP000252147"/>
    </source>
</evidence>
<reference evidence="2 3" key="1">
    <citation type="journal article" date="2018" name="Microbiome">
        <title>Fine metagenomic profile of the Mediterranean stratified and mixed water columns revealed by assembly and recruitment.</title>
        <authorList>
            <person name="Haro-Moreno J.M."/>
            <person name="Lopez-Perez M."/>
            <person name="De La Torre J.R."/>
            <person name="Picazo A."/>
            <person name="Camacho A."/>
            <person name="Rodriguez-Valera F."/>
        </authorList>
    </citation>
    <scope>NUCLEOTIDE SEQUENCE [LARGE SCALE GENOMIC DNA]</scope>
    <source>
        <strain evidence="2">MED-G83</strain>
    </source>
</reference>
<dbReference type="InterPro" id="IPR003593">
    <property type="entry name" value="AAA+_ATPase"/>
</dbReference>
<dbReference type="CDD" id="cd00009">
    <property type="entry name" value="AAA"/>
    <property type="match status" value="1"/>
</dbReference>
<dbReference type="Gene3D" id="3.40.50.300">
    <property type="entry name" value="P-loop containing nucleotide triphosphate hydrolases"/>
    <property type="match status" value="1"/>
</dbReference>
<gene>
    <name evidence="2" type="ORF">DBW97_02490</name>
</gene>
<name>A0A368BM63_9GAMM</name>
<feature type="domain" description="AAA+ ATPase" evidence="1">
    <location>
        <begin position="46"/>
        <end position="163"/>
    </location>
</feature>